<evidence type="ECO:0000313" key="5">
    <source>
        <dbReference type="EMBL" id="KAK1338656.1"/>
    </source>
</evidence>
<dbReference type="Gene3D" id="3.30.1370.30">
    <property type="match status" value="1"/>
</dbReference>
<evidence type="ECO:0000313" key="6">
    <source>
        <dbReference type="Proteomes" id="UP001177744"/>
    </source>
</evidence>
<evidence type="ECO:0000256" key="3">
    <source>
        <dbReference type="ARBA" id="ARBA00023274"/>
    </source>
</evidence>
<sequence>MGQADIGWVASAAWDHGAGGFLVSLATAGLKRWRLTSATPTGWERLGGEATTSFSGHQEKAAICEPESGSVSTLILNFPAPRTDYHLFPPSFCAAIRTGALESINNAEKRDKVQVLIRVCSNIIPQFLTVTMKRGYLGKFEVIKDHRAGEIVVKLTGRLNKCGVISSRFDITQRSRKGAEQPASVLSVWFHCTDNLSRSSKGLPNRAALDGGAPRTKRTLLGGWCGRRDHAILGNRAAGDSDPGF</sequence>
<dbReference type="FunFam" id="3.30.1370.30:FF:000001">
    <property type="entry name" value="40S ribosomal protein S15a"/>
    <property type="match status" value="1"/>
</dbReference>
<gene>
    <name evidence="5" type="ORF">QTO34_019310</name>
</gene>
<name>A0AA40LLY6_CNENI</name>
<organism evidence="5 6">
    <name type="scientific">Cnephaeus nilssonii</name>
    <name type="common">Northern bat</name>
    <name type="synonym">Eptesicus nilssonii</name>
    <dbReference type="NCBI Taxonomy" id="3371016"/>
    <lineage>
        <taxon>Eukaryota</taxon>
        <taxon>Metazoa</taxon>
        <taxon>Chordata</taxon>
        <taxon>Craniata</taxon>
        <taxon>Vertebrata</taxon>
        <taxon>Euteleostomi</taxon>
        <taxon>Mammalia</taxon>
        <taxon>Eutheria</taxon>
        <taxon>Laurasiatheria</taxon>
        <taxon>Chiroptera</taxon>
        <taxon>Yangochiroptera</taxon>
        <taxon>Vespertilionidae</taxon>
        <taxon>Cnephaeus</taxon>
    </lineage>
</organism>
<dbReference type="Proteomes" id="UP001177744">
    <property type="component" value="Unassembled WGS sequence"/>
</dbReference>
<evidence type="ECO:0000256" key="4">
    <source>
        <dbReference type="ARBA" id="ARBA00035422"/>
    </source>
</evidence>
<accession>A0AA40LLY6</accession>
<dbReference type="Pfam" id="PF00410">
    <property type="entry name" value="Ribosomal_S8"/>
    <property type="match status" value="1"/>
</dbReference>
<dbReference type="GO" id="GO:0006412">
    <property type="term" value="P:translation"/>
    <property type="evidence" value="ECO:0007669"/>
    <property type="project" value="InterPro"/>
</dbReference>
<comment type="similarity">
    <text evidence="1">Belongs to the universal ribosomal protein uS8 family.</text>
</comment>
<dbReference type="EMBL" id="JAULJE010000009">
    <property type="protein sequence ID" value="KAK1338656.1"/>
    <property type="molecule type" value="Genomic_DNA"/>
</dbReference>
<protein>
    <recommendedName>
        <fullName evidence="4">40S ribosomal protein S15a</fullName>
    </recommendedName>
</protein>
<reference evidence="5" key="1">
    <citation type="submission" date="2023-06" db="EMBL/GenBank/DDBJ databases">
        <title>Reference genome for the Northern bat (Eptesicus nilssonii), a most northern bat species.</title>
        <authorList>
            <person name="Laine V.N."/>
            <person name="Pulliainen A.T."/>
            <person name="Lilley T.M."/>
        </authorList>
    </citation>
    <scope>NUCLEOTIDE SEQUENCE</scope>
    <source>
        <strain evidence="5">BLF_Eptnil</strain>
        <tissue evidence="5">Kidney</tissue>
    </source>
</reference>
<dbReference type="InterPro" id="IPR000630">
    <property type="entry name" value="Ribosomal_uS8"/>
</dbReference>
<evidence type="ECO:0000256" key="2">
    <source>
        <dbReference type="ARBA" id="ARBA00022980"/>
    </source>
</evidence>
<dbReference type="AlphaFoldDB" id="A0AA40LLY6"/>
<dbReference type="PANTHER" id="PTHR11758">
    <property type="entry name" value="40S RIBOSOMAL PROTEIN S15A"/>
    <property type="match status" value="1"/>
</dbReference>
<proteinExistence type="inferred from homology"/>
<comment type="caution">
    <text evidence="5">The sequence shown here is derived from an EMBL/GenBank/DDBJ whole genome shotgun (WGS) entry which is preliminary data.</text>
</comment>
<evidence type="ECO:0000256" key="1">
    <source>
        <dbReference type="ARBA" id="ARBA00006471"/>
    </source>
</evidence>
<dbReference type="SUPFAM" id="SSF56047">
    <property type="entry name" value="Ribosomal protein S8"/>
    <property type="match status" value="1"/>
</dbReference>
<keyword evidence="6" id="KW-1185">Reference proteome</keyword>
<dbReference type="InterPro" id="IPR035987">
    <property type="entry name" value="Ribosomal_uS8_sf"/>
</dbReference>
<dbReference type="GO" id="GO:0003735">
    <property type="term" value="F:structural constituent of ribosome"/>
    <property type="evidence" value="ECO:0007669"/>
    <property type="project" value="InterPro"/>
</dbReference>
<keyword evidence="3" id="KW-0687">Ribonucleoprotein</keyword>
<dbReference type="GO" id="GO:0005840">
    <property type="term" value="C:ribosome"/>
    <property type="evidence" value="ECO:0007669"/>
    <property type="project" value="UniProtKB-KW"/>
</dbReference>
<keyword evidence="2" id="KW-0689">Ribosomal protein</keyword>
<dbReference type="GO" id="GO:1990904">
    <property type="term" value="C:ribonucleoprotein complex"/>
    <property type="evidence" value="ECO:0007669"/>
    <property type="project" value="UniProtKB-KW"/>
</dbReference>